<feature type="domain" description="IP5PC-F beta-propeller" evidence="1">
    <location>
        <begin position="60"/>
        <end position="118"/>
    </location>
</feature>
<dbReference type="Proteomes" id="UP001417504">
    <property type="component" value="Unassembled WGS sequence"/>
</dbReference>
<evidence type="ECO:0000313" key="2">
    <source>
        <dbReference type="EMBL" id="KAK9116395.1"/>
    </source>
</evidence>
<evidence type="ECO:0000313" key="3">
    <source>
        <dbReference type="Proteomes" id="UP001417504"/>
    </source>
</evidence>
<dbReference type="EMBL" id="JBBNAE010000006">
    <property type="protein sequence ID" value="KAK9116395.1"/>
    <property type="molecule type" value="Genomic_DNA"/>
</dbReference>
<keyword evidence="3" id="KW-1185">Reference proteome</keyword>
<sequence length="120" mass="13847">MEKFHEEGLEVTSLKEEWELISDDKSEPADKKPLVSSISVSQVYFNPFYEGICAHLILAFVMDARSRELLKVFNVDGQIENRVDLSTKTRFGIEDEMKVKFVSSSKKEKSQGFSFFQRLT</sequence>
<gene>
    <name evidence="2" type="ORF">Sjap_015342</name>
</gene>
<dbReference type="Pfam" id="PF23754">
    <property type="entry name" value="Beta-prop_IP5PC_F"/>
    <property type="match status" value="1"/>
</dbReference>
<proteinExistence type="predicted"/>
<evidence type="ECO:0000259" key="1">
    <source>
        <dbReference type="Pfam" id="PF23754"/>
    </source>
</evidence>
<organism evidence="2 3">
    <name type="scientific">Stephania japonica</name>
    <dbReference type="NCBI Taxonomy" id="461633"/>
    <lineage>
        <taxon>Eukaryota</taxon>
        <taxon>Viridiplantae</taxon>
        <taxon>Streptophyta</taxon>
        <taxon>Embryophyta</taxon>
        <taxon>Tracheophyta</taxon>
        <taxon>Spermatophyta</taxon>
        <taxon>Magnoliopsida</taxon>
        <taxon>Ranunculales</taxon>
        <taxon>Menispermaceae</taxon>
        <taxon>Menispermoideae</taxon>
        <taxon>Cissampelideae</taxon>
        <taxon>Stephania</taxon>
    </lineage>
</organism>
<accession>A0AAP0NSS4</accession>
<dbReference type="AlphaFoldDB" id="A0AAP0NSS4"/>
<name>A0AAP0NSS4_9MAGN</name>
<comment type="caution">
    <text evidence="2">The sequence shown here is derived from an EMBL/GenBank/DDBJ whole genome shotgun (WGS) entry which is preliminary data.</text>
</comment>
<protein>
    <recommendedName>
        <fullName evidence="1">IP5PC-F beta-propeller domain-containing protein</fullName>
    </recommendedName>
</protein>
<reference evidence="2 3" key="1">
    <citation type="submission" date="2024-01" db="EMBL/GenBank/DDBJ databases">
        <title>Genome assemblies of Stephania.</title>
        <authorList>
            <person name="Yang L."/>
        </authorList>
    </citation>
    <scope>NUCLEOTIDE SEQUENCE [LARGE SCALE GENOMIC DNA]</scope>
    <source>
        <strain evidence="2">QJT</strain>
        <tissue evidence="2">Leaf</tissue>
    </source>
</reference>
<dbReference type="InterPro" id="IPR056454">
    <property type="entry name" value="Beta-prop_IP5PC_F"/>
</dbReference>